<organism evidence="12 13">
    <name type="scientific">Agrocybe chaxingu</name>
    <dbReference type="NCBI Taxonomy" id="84603"/>
    <lineage>
        <taxon>Eukaryota</taxon>
        <taxon>Fungi</taxon>
        <taxon>Dikarya</taxon>
        <taxon>Basidiomycota</taxon>
        <taxon>Agaricomycotina</taxon>
        <taxon>Agaricomycetes</taxon>
        <taxon>Agaricomycetidae</taxon>
        <taxon>Agaricales</taxon>
        <taxon>Agaricineae</taxon>
        <taxon>Strophariaceae</taxon>
        <taxon>Agrocybe</taxon>
    </lineage>
</organism>
<dbReference type="PANTHER" id="PTHR11476:SF7">
    <property type="entry name" value="HISTIDINE--TRNA LIGASE"/>
    <property type="match status" value="1"/>
</dbReference>
<evidence type="ECO:0000256" key="2">
    <source>
        <dbReference type="ARBA" id="ARBA00012815"/>
    </source>
</evidence>
<dbReference type="OrthoDB" id="3022109at2759"/>
<dbReference type="SUPFAM" id="SSF55681">
    <property type="entry name" value="Class II aaRS and biotin synthetases"/>
    <property type="match status" value="1"/>
</dbReference>
<comment type="similarity">
    <text evidence="1">Belongs to the class-II aminoacyl-tRNA synthetase family.</text>
</comment>
<evidence type="ECO:0000256" key="1">
    <source>
        <dbReference type="ARBA" id="ARBA00008226"/>
    </source>
</evidence>
<reference evidence="12" key="1">
    <citation type="submission" date="2022-07" db="EMBL/GenBank/DDBJ databases">
        <title>Genome Sequence of Agrocybe chaxingu.</title>
        <authorList>
            <person name="Buettner E."/>
        </authorList>
    </citation>
    <scope>NUCLEOTIDE SEQUENCE</scope>
    <source>
        <strain evidence="12">MP-N11</strain>
    </source>
</reference>
<evidence type="ECO:0000256" key="7">
    <source>
        <dbReference type="ARBA" id="ARBA00023146"/>
    </source>
</evidence>
<dbReference type="InterPro" id="IPR004516">
    <property type="entry name" value="HisRS/HisZ"/>
</dbReference>
<keyword evidence="7" id="KW-0030">Aminoacyl-tRNA synthetase</keyword>
<dbReference type="GO" id="GO:0006427">
    <property type="term" value="P:histidyl-tRNA aminoacylation"/>
    <property type="evidence" value="ECO:0007669"/>
    <property type="project" value="TreeGrafter"/>
</dbReference>
<evidence type="ECO:0000256" key="3">
    <source>
        <dbReference type="ARBA" id="ARBA00022598"/>
    </source>
</evidence>
<dbReference type="PANTHER" id="PTHR11476">
    <property type="entry name" value="HISTIDYL-TRNA SYNTHETASE"/>
    <property type="match status" value="1"/>
</dbReference>
<evidence type="ECO:0000313" key="12">
    <source>
        <dbReference type="EMBL" id="KAJ3509278.1"/>
    </source>
</evidence>
<dbReference type="EMBL" id="JANKHO010000490">
    <property type="protein sequence ID" value="KAJ3509278.1"/>
    <property type="molecule type" value="Genomic_DNA"/>
</dbReference>
<feature type="binding site" evidence="9">
    <location>
        <position position="174"/>
    </location>
    <ligand>
        <name>L-histidine</name>
        <dbReference type="ChEBI" id="CHEBI:57595"/>
    </ligand>
</feature>
<dbReference type="InterPro" id="IPR004154">
    <property type="entry name" value="Anticodon-bd"/>
</dbReference>
<keyword evidence="6" id="KW-0648">Protein biosynthesis</keyword>
<dbReference type="GO" id="GO:0005739">
    <property type="term" value="C:mitochondrion"/>
    <property type="evidence" value="ECO:0007669"/>
    <property type="project" value="TreeGrafter"/>
</dbReference>
<feature type="binding site" evidence="9">
    <location>
        <position position="11"/>
    </location>
    <ligand>
        <name>L-histidine</name>
        <dbReference type="ChEBI" id="CHEBI:57595"/>
    </ligand>
</feature>
<dbReference type="Gene3D" id="3.30.930.10">
    <property type="entry name" value="Bira Bifunctional Protein, Domain 2"/>
    <property type="match status" value="1"/>
</dbReference>
<evidence type="ECO:0000259" key="11">
    <source>
        <dbReference type="Pfam" id="PF13393"/>
    </source>
</evidence>
<proteinExistence type="inferred from homology"/>
<keyword evidence="4" id="KW-0547">Nucleotide-binding</keyword>
<gene>
    <name evidence="12" type="ORF">NLJ89_g5304</name>
</gene>
<dbReference type="InterPro" id="IPR045864">
    <property type="entry name" value="aa-tRNA-synth_II/BPL/LPL"/>
</dbReference>
<keyword evidence="5" id="KW-0067">ATP-binding</keyword>
<dbReference type="InterPro" id="IPR041715">
    <property type="entry name" value="HisRS-like_core"/>
</dbReference>
<protein>
    <recommendedName>
        <fullName evidence="2">histidine--tRNA ligase</fullName>
        <ecNumber evidence="2">6.1.1.21</ecNumber>
    </recommendedName>
</protein>
<dbReference type="PIRSF" id="PIRSF001549">
    <property type="entry name" value="His-tRNA_synth"/>
    <property type="match status" value="1"/>
</dbReference>
<evidence type="ECO:0000313" key="13">
    <source>
        <dbReference type="Proteomes" id="UP001148786"/>
    </source>
</evidence>
<dbReference type="CDD" id="cd00859">
    <property type="entry name" value="HisRS_anticodon"/>
    <property type="match status" value="1"/>
</dbReference>
<comment type="catalytic activity">
    <reaction evidence="8">
        <text>tRNA(His) + L-histidine + ATP = L-histidyl-tRNA(His) + AMP + diphosphate + H(+)</text>
        <dbReference type="Rhea" id="RHEA:17313"/>
        <dbReference type="Rhea" id="RHEA-COMP:9665"/>
        <dbReference type="Rhea" id="RHEA-COMP:9689"/>
        <dbReference type="ChEBI" id="CHEBI:15378"/>
        <dbReference type="ChEBI" id="CHEBI:30616"/>
        <dbReference type="ChEBI" id="CHEBI:33019"/>
        <dbReference type="ChEBI" id="CHEBI:57595"/>
        <dbReference type="ChEBI" id="CHEBI:78442"/>
        <dbReference type="ChEBI" id="CHEBI:78527"/>
        <dbReference type="ChEBI" id="CHEBI:456215"/>
        <dbReference type="EC" id="6.1.1.21"/>
    </reaction>
</comment>
<dbReference type="Gene3D" id="3.40.50.800">
    <property type="entry name" value="Anticodon-binding domain"/>
    <property type="match status" value="1"/>
</dbReference>
<dbReference type="EC" id="6.1.1.21" evidence="2"/>
<feature type="binding site" evidence="9">
    <location>
        <position position="15"/>
    </location>
    <ligand>
        <name>L-histidine</name>
        <dbReference type="ChEBI" id="CHEBI:57595"/>
    </ligand>
</feature>
<dbReference type="Pfam" id="PF03129">
    <property type="entry name" value="HGTP_anticodon"/>
    <property type="match status" value="1"/>
</dbReference>
<accession>A0A9W8K8H1</accession>
<evidence type="ECO:0000256" key="6">
    <source>
        <dbReference type="ARBA" id="ARBA00022917"/>
    </source>
</evidence>
<keyword evidence="13" id="KW-1185">Reference proteome</keyword>
<dbReference type="Proteomes" id="UP001148786">
    <property type="component" value="Unassembled WGS sequence"/>
</dbReference>
<dbReference type="SUPFAM" id="SSF52954">
    <property type="entry name" value="Class II aaRS ABD-related"/>
    <property type="match status" value="1"/>
</dbReference>
<name>A0A9W8K8H1_9AGAR</name>
<evidence type="ECO:0000256" key="8">
    <source>
        <dbReference type="ARBA" id="ARBA00047639"/>
    </source>
</evidence>
<sequence>MNKGRMREFTQADFDVTGTWDAMIPDAEILSLLHTILTKLDVGEFTFKLPFISSPSLPAYYTLWWKPPPNPRRYLRSLVRSISSAVDKLDTLPWVEDKLEMTKEKGLDPAVADKIGEYVKHKGGPELLSLLEGDAALTANPSAKQGLSDMRILFTLLKAYGIIERISFDMSLARGLDYYTGIIYEAIVEASAPPGFKAANAFTSAPSSESTASPAPADGADEDKEIGELQVGVGSIAAGGGYDNLVGSFLCGAAGVTPTLNPKDYKKLVAPGAPCVGVSIGIDRIFALLWPKWVERGARAKGTMVYVMSAGDGLLEERVKLAKELRDAGVKTDFAKSKPKIATQFAAGERDEVPFAVILGADQVKAGLVTVEEQRWQLVNGEKVKIESADKGTQVKRDELVNWLKKSEMWGEWEAGI</sequence>
<dbReference type="InterPro" id="IPR036621">
    <property type="entry name" value="Anticodon-bd_dom_sf"/>
</dbReference>
<comment type="caution">
    <text evidence="12">The sequence shown here is derived from an EMBL/GenBank/DDBJ whole genome shotgun (WGS) entry which is preliminary data.</text>
</comment>
<feature type="binding site" evidence="9">
    <location>
        <begin position="178"/>
        <end position="179"/>
    </location>
    <ligand>
        <name>L-histidine</name>
        <dbReference type="ChEBI" id="CHEBI:57595"/>
    </ligand>
</feature>
<dbReference type="Pfam" id="PF13393">
    <property type="entry name" value="tRNA-synt_His"/>
    <property type="match status" value="1"/>
</dbReference>
<dbReference type="InterPro" id="IPR033656">
    <property type="entry name" value="HisRS_anticodon"/>
</dbReference>
<evidence type="ECO:0000256" key="5">
    <source>
        <dbReference type="ARBA" id="ARBA00022840"/>
    </source>
</evidence>
<dbReference type="GO" id="GO:0032543">
    <property type="term" value="P:mitochondrial translation"/>
    <property type="evidence" value="ECO:0007669"/>
    <property type="project" value="TreeGrafter"/>
</dbReference>
<keyword evidence="3" id="KW-0436">Ligase</keyword>
<feature type="domain" description="Anticodon-binding" evidence="10">
    <location>
        <begin position="305"/>
        <end position="406"/>
    </location>
</feature>
<evidence type="ECO:0000256" key="4">
    <source>
        <dbReference type="ARBA" id="ARBA00022741"/>
    </source>
</evidence>
<evidence type="ECO:0000259" key="10">
    <source>
        <dbReference type="Pfam" id="PF03129"/>
    </source>
</evidence>
<dbReference type="GO" id="GO:0003723">
    <property type="term" value="F:RNA binding"/>
    <property type="evidence" value="ECO:0007669"/>
    <property type="project" value="TreeGrafter"/>
</dbReference>
<dbReference type="AlphaFoldDB" id="A0A9W8K8H1"/>
<dbReference type="GO" id="GO:0005524">
    <property type="term" value="F:ATP binding"/>
    <property type="evidence" value="ECO:0007669"/>
    <property type="project" value="UniProtKB-KW"/>
</dbReference>
<dbReference type="GO" id="GO:0005829">
    <property type="term" value="C:cytosol"/>
    <property type="evidence" value="ECO:0007669"/>
    <property type="project" value="TreeGrafter"/>
</dbReference>
<dbReference type="GO" id="GO:0004821">
    <property type="term" value="F:histidine-tRNA ligase activity"/>
    <property type="evidence" value="ECO:0007669"/>
    <property type="project" value="UniProtKB-EC"/>
</dbReference>
<feature type="domain" description="Class II Histidinyl-tRNA synthetase (HisRS)-like catalytic core" evidence="11">
    <location>
        <begin position="100"/>
        <end position="189"/>
    </location>
</feature>
<evidence type="ECO:0000256" key="9">
    <source>
        <dbReference type="PIRSR" id="PIRSR001549-1"/>
    </source>
</evidence>